<reference evidence="2 3" key="2">
    <citation type="journal article" date="2017" name="Genome Biol. Evol.">
        <title>Trajectories and Drivers of Genome Evolution in Surface-Associated Marine Phaeobacter.</title>
        <authorList>
            <person name="Freese H.M."/>
            <person name="Sikorski J."/>
            <person name="Bunk B."/>
            <person name="Scheuner C."/>
            <person name="Meier-Kolthoff J.P."/>
            <person name="Sproer C."/>
            <person name="Gram L."/>
            <person name="Overmann J."/>
        </authorList>
    </citation>
    <scope>NUCLEOTIDE SEQUENCE [LARGE SCALE GENOMIC DNA]</scope>
    <source>
        <strain evidence="2 3">P88</strain>
    </source>
</reference>
<reference evidence="2 3" key="1">
    <citation type="journal article" date="2017" name="Front. Microbiol.">
        <title>Phaeobacter piscinae sp. nov., a species of the Roseobacter group and potential aquaculture probiont.</title>
        <authorList>
            <person name="Sonnenschein E.C."/>
            <person name="Phippen C.B.W."/>
            <person name="Nielsen K.F."/>
            <person name="Mateiu R.V."/>
            <person name="Melchiorsen J."/>
            <person name="Gram L."/>
            <person name="Overmann J."/>
            <person name="Freese H.M."/>
        </authorList>
    </citation>
    <scope>NUCLEOTIDE SEQUENCE [LARGE SCALE GENOMIC DNA]</scope>
    <source>
        <strain evidence="2 3">P88</strain>
    </source>
</reference>
<accession>A0A2I7K550</accession>
<sequence length="175" mass="18938">MTFIRPEARAVLWRWREMIAAAALGALGLFWALGSYGAQALLGWALLGLSVVIAVIGMQRMRFRLGGGGPGVVQVDEGQIAYFGPLTGGAVALSELERLTLDHAAKPPHWLLDQPGQSALAIPVNATNTDALFDAFATLPGLRMERMLAELRKSGGHQVVIWERAPTRPTVHRLH</sequence>
<dbReference type="AlphaFoldDB" id="A0A2I7K550"/>
<dbReference type="EMBL" id="CP010725">
    <property type="protein sequence ID" value="AUQ97693.1"/>
    <property type="molecule type" value="Genomic_DNA"/>
</dbReference>
<keyword evidence="1" id="KW-1133">Transmembrane helix</keyword>
<gene>
    <name evidence="2" type="ORF">PhaeoP88_00289</name>
</gene>
<dbReference type="RefSeq" id="WP_102882936.1">
    <property type="nucleotide sequence ID" value="NZ_CP010725.1"/>
</dbReference>
<evidence type="ECO:0000313" key="3">
    <source>
        <dbReference type="Proteomes" id="UP000236447"/>
    </source>
</evidence>
<evidence type="ECO:0000313" key="2">
    <source>
        <dbReference type="EMBL" id="AUQ97693.1"/>
    </source>
</evidence>
<evidence type="ECO:0000256" key="1">
    <source>
        <dbReference type="SAM" id="Phobius"/>
    </source>
</evidence>
<keyword evidence="1" id="KW-0472">Membrane</keyword>
<keyword evidence="1" id="KW-0812">Transmembrane</keyword>
<organism evidence="2 3">
    <name type="scientific">Phaeobacter inhibens</name>
    <dbReference type="NCBI Taxonomy" id="221822"/>
    <lineage>
        <taxon>Bacteria</taxon>
        <taxon>Pseudomonadati</taxon>
        <taxon>Pseudomonadota</taxon>
        <taxon>Alphaproteobacteria</taxon>
        <taxon>Rhodobacterales</taxon>
        <taxon>Roseobacteraceae</taxon>
        <taxon>Phaeobacter</taxon>
    </lineage>
</organism>
<feature type="transmembrane region" description="Helical" evidence="1">
    <location>
        <begin position="40"/>
        <end position="58"/>
    </location>
</feature>
<name>A0A2I7K550_9RHOB</name>
<protein>
    <submittedName>
        <fullName evidence="2">Uncharacterized protein</fullName>
    </submittedName>
</protein>
<proteinExistence type="predicted"/>
<feature type="transmembrane region" description="Helical" evidence="1">
    <location>
        <begin position="12"/>
        <end position="34"/>
    </location>
</feature>
<dbReference type="Proteomes" id="UP000236447">
    <property type="component" value="Chromosome"/>
</dbReference>